<evidence type="ECO:0008006" key="3">
    <source>
        <dbReference type="Google" id="ProtNLM"/>
    </source>
</evidence>
<sequence>MKTIFLCCSLILISLGFLLYWKKNEKDKEKMTHAIARLETVNKALANNLMIQSKVSSIPLDLNKLIVKDTSGKQASFITFLNSPKKIVFRIAESYCMECVKSQFSFMKQISGKIGKQNVAILASFSNMKMLKIFLQENNIEVDAYNIVPEAAPVKLAIEQLYSPYYFKADKSTNGISNVFLAEKALPDLTQAYCDEVTSKF</sequence>
<accession>A0A4V4H1N6</accession>
<gene>
    <name evidence="1" type="ORF">FAM09_03630</name>
</gene>
<name>A0A4V4H1N6_9BACT</name>
<organism evidence="1 2">
    <name type="scientific">Niastella caeni</name>
    <dbReference type="NCBI Taxonomy" id="2569763"/>
    <lineage>
        <taxon>Bacteria</taxon>
        <taxon>Pseudomonadati</taxon>
        <taxon>Bacteroidota</taxon>
        <taxon>Chitinophagia</taxon>
        <taxon>Chitinophagales</taxon>
        <taxon>Chitinophagaceae</taxon>
        <taxon>Niastella</taxon>
    </lineage>
</organism>
<keyword evidence="2" id="KW-1185">Reference proteome</keyword>
<dbReference type="EMBL" id="STFF01000001">
    <property type="protein sequence ID" value="THU41216.1"/>
    <property type="molecule type" value="Genomic_DNA"/>
</dbReference>
<proteinExistence type="predicted"/>
<dbReference type="RefSeq" id="WP_136575706.1">
    <property type="nucleotide sequence ID" value="NZ_STFF01000001.1"/>
</dbReference>
<evidence type="ECO:0000313" key="2">
    <source>
        <dbReference type="Proteomes" id="UP000306918"/>
    </source>
</evidence>
<dbReference type="AlphaFoldDB" id="A0A4V4H1N6"/>
<evidence type="ECO:0000313" key="1">
    <source>
        <dbReference type="EMBL" id="THU41216.1"/>
    </source>
</evidence>
<comment type="caution">
    <text evidence="1">The sequence shown here is derived from an EMBL/GenBank/DDBJ whole genome shotgun (WGS) entry which is preliminary data.</text>
</comment>
<reference evidence="1 2" key="1">
    <citation type="submission" date="2019-04" db="EMBL/GenBank/DDBJ databases">
        <title>Niastella caeni sp. nov., isolated from activated sludge.</title>
        <authorList>
            <person name="Sheng M."/>
        </authorList>
    </citation>
    <scope>NUCLEOTIDE SEQUENCE [LARGE SCALE GENOMIC DNA]</scope>
    <source>
        <strain evidence="1 2">HX-2-15</strain>
    </source>
</reference>
<protein>
    <recommendedName>
        <fullName evidence="3">Redoxin domain-containing protein</fullName>
    </recommendedName>
</protein>
<dbReference type="OrthoDB" id="790920at2"/>
<dbReference type="Proteomes" id="UP000306918">
    <property type="component" value="Unassembled WGS sequence"/>
</dbReference>